<gene>
    <name evidence="6" type="primary">LOC112493605</name>
</gene>
<dbReference type="InterPro" id="IPR002699">
    <property type="entry name" value="V_ATPase_D"/>
</dbReference>
<evidence type="ECO:0000256" key="3">
    <source>
        <dbReference type="ARBA" id="ARBA00023065"/>
    </source>
</evidence>
<evidence type="ECO:0000313" key="6">
    <source>
        <dbReference type="RefSeq" id="XP_024945435.1"/>
    </source>
</evidence>
<dbReference type="GeneID" id="112493605"/>
<dbReference type="GO" id="GO:0046961">
    <property type="term" value="F:proton-transporting ATPase activity, rotational mechanism"/>
    <property type="evidence" value="ECO:0007669"/>
    <property type="project" value="InterPro"/>
</dbReference>
<name>A0AAJ7RRP3_CEPCN</name>
<keyword evidence="3" id="KW-0406">Ion transport</keyword>
<dbReference type="Proteomes" id="UP000694920">
    <property type="component" value="Unplaced"/>
</dbReference>
<dbReference type="AlphaFoldDB" id="A0AAJ7RRP3"/>
<comment type="similarity">
    <text evidence="1">Belongs to the V-ATPase D subunit family.</text>
</comment>
<keyword evidence="2" id="KW-0813">Transport</keyword>
<evidence type="ECO:0000256" key="1">
    <source>
        <dbReference type="ARBA" id="ARBA00005850"/>
    </source>
</evidence>
<organism evidence="5 6">
    <name type="scientific">Cephus cinctus</name>
    <name type="common">Wheat stem sawfly</name>
    <dbReference type="NCBI Taxonomy" id="211228"/>
    <lineage>
        <taxon>Eukaryota</taxon>
        <taxon>Metazoa</taxon>
        <taxon>Ecdysozoa</taxon>
        <taxon>Arthropoda</taxon>
        <taxon>Hexapoda</taxon>
        <taxon>Insecta</taxon>
        <taxon>Pterygota</taxon>
        <taxon>Neoptera</taxon>
        <taxon>Endopterygota</taxon>
        <taxon>Hymenoptera</taxon>
        <taxon>Cephoidea</taxon>
        <taxon>Cephidae</taxon>
        <taxon>Cephus</taxon>
    </lineage>
</organism>
<accession>A0AAJ7RRP3</accession>
<evidence type="ECO:0000256" key="2">
    <source>
        <dbReference type="ARBA" id="ARBA00022448"/>
    </source>
</evidence>
<reference evidence="6" key="1">
    <citation type="submission" date="2025-08" db="UniProtKB">
        <authorList>
            <consortium name="RefSeq"/>
        </authorList>
    </citation>
    <scope>IDENTIFICATION</scope>
</reference>
<dbReference type="Gene3D" id="1.10.287.3240">
    <property type="match status" value="1"/>
</dbReference>
<keyword evidence="5" id="KW-1185">Reference proteome</keyword>
<proteinExistence type="inferred from homology"/>
<dbReference type="NCBIfam" id="TIGR00309">
    <property type="entry name" value="V_ATPase_subD"/>
    <property type="match status" value="1"/>
</dbReference>
<protein>
    <submittedName>
        <fullName evidence="6">V-type proton ATPase subunit D-like isoform X1</fullName>
    </submittedName>
</protein>
<evidence type="ECO:0000313" key="5">
    <source>
        <dbReference type="Proteomes" id="UP000694920"/>
    </source>
</evidence>
<dbReference type="Pfam" id="PF01813">
    <property type="entry name" value="ATP-synt_D"/>
    <property type="match status" value="1"/>
</dbReference>
<evidence type="ECO:0000256" key="4">
    <source>
        <dbReference type="ARBA" id="ARBA00045737"/>
    </source>
</evidence>
<comment type="function">
    <text evidence="4">Subunit of the V1 complex of vacuolar(H+)-ATPase (V-ATPase), a multisubunit enzyme composed of a peripheral complex (V1) that hydrolyzes ATP and a membrane integral complex (V0) that translocates protons. V-ATPase is responsible for acidifying and maintaining the pH of intracellular compartments and in some cell types, is targeted to the plasma membrane, where it is responsible for acidifying the extracellular environment.</text>
</comment>
<dbReference type="KEGG" id="ccin:112493605"/>
<dbReference type="PANTHER" id="PTHR11671">
    <property type="entry name" value="V-TYPE ATP SYNTHASE SUBUNIT D"/>
    <property type="match status" value="1"/>
</dbReference>
<sequence length="244" mass="28128">MATSERLPISPTRGSQTQIKLRLTSAKKGHNLLKKKADGLQIRFRTILMRLIKNKVSTGEAMKEASFSLAQVKYIAGDIHQLVLQTVDRARIKIRSRKENVAGVNLHLFEYYEDASDTYEYAGLARGGQQQVSNLKKNYRRAIELLVELASLQYGFVTLNEVITSTNRRINAITYILIPRLECTLRYVISELDEREREEFHRLKKLQDKKKMRAKLASQMTTYDYPAVEAYHILGDESDEDILF</sequence>
<dbReference type="RefSeq" id="XP_024945435.1">
    <property type="nucleotide sequence ID" value="XM_025089667.1"/>
</dbReference>